<evidence type="ECO:0000256" key="1">
    <source>
        <dbReference type="SAM" id="MobiDB-lite"/>
    </source>
</evidence>
<dbReference type="AlphaFoldDB" id="A0A4P9W535"/>
<feature type="compositionally biased region" description="Low complexity" evidence="1">
    <location>
        <begin position="396"/>
        <end position="409"/>
    </location>
</feature>
<protein>
    <submittedName>
        <fullName evidence="2">Uncharacterized protein</fullName>
    </submittedName>
</protein>
<organism evidence="2 3">
    <name type="scientific">Blyttiomyces helicus</name>
    <dbReference type="NCBI Taxonomy" id="388810"/>
    <lineage>
        <taxon>Eukaryota</taxon>
        <taxon>Fungi</taxon>
        <taxon>Fungi incertae sedis</taxon>
        <taxon>Chytridiomycota</taxon>
        <taxon>Chytridiomycota incertae sedis</taxon>
        <taxon>Chytridiomycetes</taxon>
        <taxon>Chytridiomycetes incertae sedis</taxon>
        <taxon>Blyttiomyces</taxon>
    </lineage>
</organism>
<feature type="compositionally biased region" description="Basic and acidic residues" evidence="1">
    <location>
        <begin position="419"/>
        <end position="433"/>
    </location>
</feature>
<feature type="region of interest" description="Disordered" evidence="1">
    <location>
        <begin position="381"/>
        <end position="433"/>
    </location>
</feature>
<accession>A0A4P9W535</accession>
<proteinExistence type="predicted"/>
<dbReference type="OrthoDB" id="2735536at2759"/>
<evidence type="ECO:0000313" key="2">
    <source>
        <dbReference type="EMBL" id="RKO86008.1"/>
    </source>
</evidence>
<dbReference type="Proteomes" id="UP000269721">
    <property type="component" value="Unassembled WGS sequence"/>
</dbReference>
<evidence type="ECO:0000313" key="3">
    <source>
        <dbReference type="Proteomes" id="UP000269721"/>
    </source>
</evidence>
<sequence>MEQSFSRLFRNSRFAALAPGQVISTPPAERAKGNYGLKYHLHPSNMSRPLKAANATTSPESLSPDGILLGAPKHLSVTQHDDPELSRLNYEVANGRVSRLRRWKELYPAPSGPEPSARAAAMATFAKDGSSPTDVALETSVNQMTQEQFALVLEHAKSKRKEFQAAVKEGTRRSDQWREFLGLKVDRTPSDIGGSLGSGFLRPANESVTGAVHPPVYTVDVAAPATAVTDAAQGTGLLGGSSLFTSSTASLKSSEPPRKVWGRILNPVAGGFAVGIAGTVAYLPLGNLTTASRSGAERDELLPFWVLHASHDAQGRPEVVLTMTEPPAPGVAGSSSSPSSNVVTKILNSVGTGTRSGRPAGLGLSEATWASFSQTVMSIDSRRTEKDGPRGGGLAGLARAAAPTDATKASFAQSLGLFGRKDGGDAGPKKGEE</sequence>
<dbReference type="EMBL" id="KZ998556">
    <property type="protein sequence ID" value="RKO86008.1"/>
    <property type="molecule type" value="Genomic_DNA"/>
</dbReference>
<name>A0A4P9W535_9FUNG</name>
<reference evidence="3" key="1">
    <citation type="journal article" date="2018" name="Nat. Microbiol.">
        <title>Leveraging single-cell genomics to expand the fungal tree of life.</title>
        <authorList>
            <person name="Ahrendt S.R."/>
            <person name="Quandt C.A."/>
            <person name="Ciobanu D."/>
            <person name="Clum A."/>
            <person name="Salamov A."/>
            <person name="Andreopoulos B."/>
            <person name="Cheng J.F."/>
            <person name="Woyke T."/>
            <person name="Pelin A."/>
            <person name="Henrissat B."/>
            <person name="Reynolds N.K."/>
            <person name="Benny G.L."/>
            <person name="Smith M.E."/>
            <person name="James T.Y."/>
            <person name="Grigoriev I.V."/>
        </authorList>
    </citation>
    <scope>NUCLEOTIDE SEQUENCE [LARGE SCALE GENOMIC DNA]</scope>
</reference>
<gene>
    <name evidence="2" type="ORF">BDK51DRAFT_29949</name>
</gene>
<keyword evidence="3" id="KW-1185">Reference proteome</keyword>